<evidence type="ECO:0000313" key="3">
    <source>
        <dbReference type="Proteomes" id="UP000605361"/>
    </source>
</evidence>
<protein>
    <recommendedName>
        <fullName evidence="4">DUF4185 domain-containing protein</fullName>
    </recommendedName>
</protein>
<accession>A0A931EW15</accession>
<evidence type="ECO:0000313" key="2">
    <source>
        <dbReference type="EMBL" id="MBF8186229.1"/>
    </source>
</evidence>
<organism evidence="2 3">
    <name type="scientific">Nonomuraea cypriaca</name>
    <dbReference type="NCBI Taxonomy" id="1187855"/>
    <lineage>
        <taxon>Bacteria</taxon>
        <taxon>Bacillati</taxon>
        <taxon>Actinomycetota</taxon>
        <taxon>Actinomycetes</taxon>
        <taxon>Streptosporangiales</taxon>
        <taxon>Streptosporangiaceae</taxon>
        <taxon>Nonomuraea</taxon>
    </lineage>
</organism>
<comment type="caution">
    <text evidence="2">The sequence shown here is derived from an EMBL/GenBank/DDBJ whole genome shotgun (WGS) entry which is preliminary data.</text>
</comment>
<dbReference type="RefSeq" id="WP_195895207.1">
    <property type="nucleotide sequence ID" value="NZ_JADOGI010000024.1"/>
</dbReference>
<dbReference type="EMBL" id="JADOGI010000024">
    <property type="protein sequence ID" value="MBF8186229.1"/>
    <property type="molecule type" value="Genomic_DNA"/>
</dbReference>
<sequence>MRLARTRTVLVVLLVGATGSLTAAPAFGAVAGRTAPTCDLIVADVEPDVRTQRDWERFGDRAVAGEWAGADGTYSAALPDGRIAWLFNDTFLGPVGPGRSIQPHDPVHNTIVTTRRGSDRPVTTVLGDGTAAGEPLPIVGPPGTDQPWYWNADGIVDEGRLYVFEAKQQAAGEGHFGFEWIGTDLAVLSLPDLKVERVVPTYDSADITWGVELLPVDGYIYIYGVRQLKEFPGTKEALVARAGEGELDGTWEFYTGDGWSSNEHDATAIAGDVGSSYGVSEVNEQYVMVTTDSFLGSAIYTLTASSPFSFAGVTRRQIYDTPEGQPEYDDTASGDIYTYNVAAHPVLSRKNTLAVSYNVNSTGIDDLFRDISNNRARFLEIRFKPQPPNCRAS</sequence>
<dbReference type="AlphaFoldDB" id="A0A931EW15"/>
<gene>
    <name evidence="2" type="ORF">ITP53_10815</name>
</gene>
<evidence type="ECO:0008006" key="4">
    <source>
        <dbReference type="Google" id="ProtNLM"/>
    </source>
</evidence>
<feature type="chain" id="PRO_5038603565" description="DUF4185 domain-containing protein" evidence="1">
    <location>
        <begin position="24"/>
        <end position="393"/>
    </location>
</feature>
<keyword evidence="1" id="KW-0732">Signal</keyword>
<evidence type="ECO:0000256" key="1">
    <source>
        <dbReference type="SAM" id="SignalP"/>
    </source>
</evidence>
<dbReference type="Proteomes" id="UP000605361">
    <property type="component" value="Unassembled WGS sequence"/>
</dbReference>
<proteinExistence type="predicted"/>
<keyword evidence="3" id="KW-1185">Reference proteome</keyword>
<name>A0A931EW15_9ACTN</name>
<feature type="signal peptide" evidence="1">
    <location>
        <begin position="1"/>
        <end position="23"/>
    </location>
</feature>
<reference evidence="2" key="1">
    <citation type="submission" date="2020-11" db="EMBL/GenBank/DDBJ databases">
        <title>Whole-genome analyses of Nonomuraea sp. K274.</title>
        <authorList>
            <person name="Veyisoglu A."/>
        </authorList>
    </citation>
    <scope>NUCLEOTIDE SEQUENCE</scope>
    <source>
        <strain evidence="2">K274</strain>
    </source>
</reference>